<accession>A0A6V8KU09</accession>
<dbReference type="GO" id="GO:0008477">
    <property type="term" value="F:purine nucleosidase activity"/>
    <property type="evidence" value="ECO:0007669"/>
    <property type="project" value="TreeGrafter"/>
</dbReference>
<proteinExistence type="predicted"/>
<reference evidence="5 6" key="2">
    <citation type="submission" date="2020-03" db="EMBL/GenBank/DDBJ databases">
        <authorList>
            <person name="Ichikawa N."/>
            <person name="Kimura A."/>
            <person name="Kitahashi Y."/>
            <person name="Uohara A."/>
        </authorList>
    </citation>
    <scope>NUCLEOTIDE SEQUENCE [LARGE SCALE GENOMIC DNA]</scope>
    <source>
        <strain evidence="5 6">NBRC 108638</strain>
    </source>
</reference>
<feature type="domain" description="Inosine/uridine-preferring nucleoside hydrolase" evidence="4">
    <location>
        <begin position="28"/>
        <end position="210"/>
    </location>
</feature>
<evidence type="ECO:0000313" key="6">
    <source>
        <dbReference type="Proteomes" id="UP000482960"/>
    </source>
</evidence>
<evidence type="ECO:0000313" key="5">
    <source>
        <dbReference type="EMBL" id="GFJ88583.1"/>
    </source>
</evidence>
<protein>
    <recommendedName>
        <fullName evidence="4">Inosine/uridine-preferring nucleoside hydrolase domain-containing protein</fullName>
    </recommendedName>
</protein>
<dbReference type="GO" id="GO:0006152">
    <property type="term" value="P:purine nucleoside catabolic process"/>
    <property type="evidence" value="ECO:0007669"/>
    <property type="project" value="TreeGrafter"/>
</dbReference>
<dbReference type="EMBL" id="BLPG01000001">
    <property type="protein sequence ID" value="GFJ88583.1"/>
    <property type="molecule type" value="Genomic_DNA"/>
</dbReference>
<dbReference type="AlphaFoldDB" id="A0A6V8KU09"/>
<sequence>MAGDLSPQARAPQAERLAGWDHETRFPEGGAVEFLRRTIRAHPGEVTLLAIGPLTNVALLFARDPSLPALLKALVLMGGRYATAGKPEWNIRCDPLAARAVYGVPVRRHRSVGLDVTTQVAMDPAEFRRRCAGVPLLRPVLDFAEVWFAEKERLYFHDPLAAVTLFADDVCGFEAGAVTVDAATGTTAWRPAPGGPHEVATRVSPDRFFDEFFGVF</sequence>
<dbReference type="Pfam" id="PF01156">
    <property type="entry name" value="IU_nuc_hydro"/>
    <property type="match status" value="1"/>
</dbReference>
<organism evidence="5 6">
    <name type="scientific">Phytohabitans rumicis</name>
    <dbReference type="NCBI Taxonomy" id="1076125"/>
    <lineage>
        <taxon>Bacteria</taxon>
        <taxon>Bacillati</taxon>
        <taxon>Actinomycetota</taxon>
        <taxon>Actinomycetes</taxon>
        <taxon>Micromonosporales</taxon>
        <taxon>Micromonosporaceae</taxon>
    </lineage>
</organism>
<dbReference type="Gene3D" id="3.90.245.10">
    <property type="entry name" value="Ribonucleoside hydrolase-like"/>
    <property type="match status" value="1"/>
</dbReference>
<keyword evidence="1" id="KW-0378">Hydrolase</keyword>
<dbReference type="Proteomes" id="UP000482960">
    <property type="component" value="Unassembled WGS sequence"/>
</dbReference>
<dbReference type="GO" id="GO:0005829">
    <property type="term" value="C:cytosol"/>
    <property type="evidence" value="ECO:0007669"/>
    <property type="project" value="TreeGrafter"/>
</dbReference>
<keyword evidence="6" id="KW-1185">Reference proteome</keyword>
<evidence type="ECO:0000256" key="2">
    <source>
        <dbReference type="ARBA" id="ARBA00023295"/>
    </source>
</evidence>
<gene>
    <name evidence="5" type="ORF">Prum_022250</name>
</gene>
<dbReference type="RefSeq" id="WP_218577193.1">
    <property type="nucleotide sequence ID" value="NZ_BLPG01000001.1"/>
</dbReference>
<evidence type="ECO:0000259" key="4">
    <source>
        <dbReference type="Pfam" id="PF01156"/>
    </source>
</evidence>
<dbReference type="PANTHER" id="PTHR12304:SF4">
    <property type="entry name" value="URIDINE NUCLEOSIDASE"/>
    <property type="match status" value="1"/>
</dbReference>
<dbReference type="SUPFAM" id="SSF53590">
    <property type="entry name" value="Nucleoside hydrolase"/>
    <property type="match status" value="1"/>
</dbReference>
<dbReference type="InterPro" id="IPR001910">
    <property type="entry name" value="Inosine/uridine_hydrolase_dom"/>
</dbReference>
<dbReference type="InterPro" id="IPR023186">
    <property type="entry name" value="IUNH"/>
</dbReference>
<name>A0A6V8KU09_9ACTN</name>
<comment type="caution">
    <text evidence="5">The sequence shown here is derived from an EMBL/GenBank/DDBJ whole genome shotgun (WGS) entry which is preliminary data.</text>
</comment>
<reference evidence="5 6" key="1">
    <citation type="submission" date="2020-03" db="EMBL/GenBank/DDBJ databases">
        <title>Whole genome shotgun sequence of Phytohabitans rumicis NBRC 108638.</title>
        <authorList>
            <person name="Komaki H."/>
            <person name="Tamura T."/>
        </authorList>
    </citation>
    <scope>NUCLEOTIDE SEQUENCE [LARGE SCALE GENOMIC DNA]</scope>
    <source>
        <strain evidence="5 6">NBRC 108638</strain>
    </source>
</reference>
<evidence type="ECO:0000256" key="1">
    <source>
        <dbReference type="ARBA" id="ARBA00022801"/>
    </source>
</evidence>
<feature type="region of interest" description="Disordered" evidence="3">
    <location>
        <begin position="1"/>
        <end position="22"/>
    </location>
</feature>
<dbReference type="PANTHER" id="PTHR12304">
    <property type="entry name" value="INOSINE-URIDINE PREFERRING NUCLEOSIDE HYDROLASE"/>
    <property type="match status" value="1"/>
</dbReference>
<evidence type="ECO:0000256" key="3">
    <source>
        <dbReference type="SAM" id="MobiDB-lite"/>
    </source>
</evidence>
<dbReference type="InterPro" id="IPR036452">
    <property type="entry name" value="Ribo_hydro-like"/>
</dbReference>
<keyword evidence="2" id="KW-0326">Glycosidase</keyword>